<dbReference type="InterPro" id="IPR056777">
    <property type="entry name" value="Ycf2_N"/>
</dbReference>
<protein>
    <recommendedName>
        <fullName evidence="2">Ycf2 N-terminal domain-containing protein</fullName>
    </recommendedName>
</protein>
<keyword evidence="4" id="KW-1185">Reference proteome</keyword>
<feature type="signal peptide" evidence="1">
    <location>
        <begin position="1"/>
        <end position="23"/>
    </location>
</feature>
<dbReference type="EMBL" id="JADCNL010000142">
    <property type="protein sequence ID" value="KAG0450005.1"/>
    <property type="molecule type" value="Genomic_DNA"/>
</dbReference>
<evidence type="ECO:0000313" key="3">
    <source>
        <dbReference type="EMBL" id="KAG0450005.1"/>
    </source>
</evidence>
<sequence>MSPGHMIPLIDIAVLLCSRGVFTSRDHPGNERFALLAIHRPNSSFPPLSPSKWSSFPSFRFRCLSSPTAARTFPAYRNPYPHLFDASPSLCPSLHNLLLRRSADFLISDAMFTWTADLARNFVAIPSIVFNGPGAFPLRHPLALLWTLISEISSKCLLNLLLSKERIHQKNESPVPLIWAHLRFTNSRKFLYSIF</sequence>
<evidence type="ECO:0000313" key="4">
    <source>
        <dbReference type="Proteomes" id="UP000636800"/>
    </source>
</evidence>
<evidence type="ECO:0000256" key="1">
    <source>
        <dbReference type="SAM" id="SignalP"/>
    </source>
</evidence>
<comment type="caution">
    <text evidence="3">The sequence shown here is derived from an EMBL/GenBank/DDBJ whole genome shotgun (WGS) entry which is preliminary data.</text>
</comment>
<accession>A0A835PAD9</accession>
<proteinExistence type="predicted"/>
<evidence type="ECO:0000259" key="2">
    <source>
        <dbReference type="Pfam" id="PF05695"/>
    </source>
</evidence>
<keyword evidence="1" id="KW-0732">Signal</keyword>
<dbReference type="Pfam" id="PF05695">
    <property type="entry name" value="Ycf2"/>
    <property type="match status" value="1"/>
</dbReference>
<feature type="chain" id="PRO_5032343832" description="Ycf2 N-terminal domain-containing protein" evidence="1">
    <location>
        <begin position="24"/>
        <end position="195"/>
    </location>
</feature>
<name>A0A835PAD9_VANPL</name>
<feature type="domain" description="Ycf2 N-terminal" evidence="2">
    <location>
        <begin position="145"/>
        <end position="194"/>
    </location>
</feature>
<dbReference type="OrthoDB" id="6159439at2759"/>
<gene>
    <name evidence="3" type="ORF">HPP92_027118</name>
</gene>
<dbReference type="Gene3D" id="3.40.50.2000">
    <property type="entry name" value="Glycogen Phosphorylase B"/>
    <property type="match status" value="1"/>
</dbReference>
<reference evidence="3 4" key="1">
    <citation type="journal article" date="2020" name="Nat. Food">
        <title>A phased Vanilla planifolia genome enables genetic improvement of flavour and production.</title>
        <authorList>
            <person name="Hasing T."/>
            <person name="Tang H."/>
            <person name="Brym M."/>
            <person name="Khazi F."/>
            <person name="Huang T."/>
            <person name="Chambers A.H."/>
        </authorList>
    </citation>
    <scope>NUCLEOTIDE SEQUENCE [LARGE SCALE GENOMIC DNA]</scope>
    <source>
        <tissue evidence="3">Leaf</tissue>
    </source>
</reference>
<organism evidence="3 4">
    <name type="scientific">Vanilla planifolia</name>
    <name type="common">Vanilla</name>
    <dbReference type="NCBI Taxonomy" id="51239"/>
    <lineage>
        <taxon>Eukaryota</taxon>
        <taxon>Viridiplantae</taxon>
        <taxon>Streptophyta</taxon>
        <taxon>Embryophyta</taxon>
        <taxon>Tracheophyta</taxon>
        <taxon>Spermatophyta</taxon>
        <taxon>Magnoliopsida</taxon>
        <taxon>Liliopsida</taxon>
        <taxon>Asparagales</taxon>
        <taxon>Orchidaceae</taxon>
        <taxon>Vanilloideae</taxon>
        <taxon>Vanilleae</taxon>
        <taxon>Vanilla</taxon>
    </lineage>
</organism>
<dbReference type="SUPFAM" id="SSF53756">
    <property type="entry name" value="UDP-Glycosyltransferase/glycogen phosphorylase"/>
    <property type="match status" value="1"/>
</dbReference>
<dbReference type="AlphaFoldDB" id="A0A835PAD9"/>
<dbReference type="Proteomes" id="UP000636800">
    <property type="component" value="Unassembled WGS sequence"/>
</dbReference>